<dbReference type="GO" id="GO:0016020">
    <property type="term" value="C:membrane"/>
    <property type="evidence" value="ECO:0007669"/>
    <property type="project" value="InterPro"/>
</dbReference>
<feature type="transmembrane region" description="Helical" evidence="8">
    <location>
        <begin position="231"/>
        <end position="252"/>
    </location>
</feature>
<evidence type="ECO:0000313" key="11">
    <source>
        <dbReference type="Proteomes" id="UP000664914"/>
    </source>
</evidence>
<dbReference type="Proteomes" id="UP000664914">
    <property type="component" value="Chromosome"/>
</dbReference>
<reference evidence="10" key="2">
    <citation type="submission" date="2021-04" db="EMBL/GenBank/DDBJ databases">
        <title>Isolation and genomic analysis of the ibuprofen-degrading bacterium Sphingomonas strain MPO218.</title>
        <authorList>
            <person name="Aulestia M."/>
            <person name="Flores A."/>
            <person name="Mangas E.L."/>
            <person name="Perez-Pulido A.J."/>
            <person name="Santero E."/>
            <person name="Camacho E.M."/>
        </authorList>
    </citation>
    <scope>NUCLEOTIDE SEQUENCE</scope>
    <source>
        <strain evidence="10">MPO218</strain>
    </source>
</reference>
<feature type="domain" description="HAMP" evidence="9">
    <location>
        <begin position="254"/>
        <end position="308"/>
    </location>
</feature>
<dbReference type="PANTHER" id="PTHR41523">
    <property type="entry name" value="TWO-COMPONENT SYSTEM SENSOR PROTEIN"/>
    <property type="match status" value="1"/>
</dbReference>
<dbReference type="PANTHER" id="PTHR41523:SF8">
    <property type="entry name" value="ETHYLENE RESPONSE SENSOR PROTEIN"/>
    <property type="match status" value="1"/>
</dbReference>
<dbReference type="AlphaFoldDB" id="A0A975HG77"/>
<reference evidence="10" key="1">
    <citation type="submission" date="2020-07" db="EMBL/GenBank/DDBJ databases">
        <authorList>
            <person name="Camacho E."/>
        </authorList>
    </citation>
    <scope>NUCLEOTIDE SEQUENCE</scope>
    <source>
        <strain evidence="10">MPO218</strain>
    </source>
</reference>
<evidence type="ECO:0000256" key="4">
    <source>
        <dbReference type="ARBA" id="ARBA00022679"/>
    </source>
</evidence>
<proteinExistence type="predicted"/>
<evidence type="ECO:0000256" key="5">
    <source>
        <dbReference type="ARBA" id="ARBA00022741"/>
    </source>
</evidence>
<evidence type="ECO:0000256" key="6">
    <source>
        <dbReference type="ARBA" id="ARBA00022777"/>
    </source>
</evidence>
<protein>
    <recommendedName>
        <fullName evidence="2">histidine kinase</fullName>
        <ecNumber evidence="2">2.7.13.3</ecNumber>
    </recommendedName>
</protein>
<keyword evidence="3" id="KW-0597">Phosphoprotein</keyword>
<accession>A0A975HG77</accession>
<dbReference type="GO" id="GO:0004673">
    <property type="term" value="F:protein histidine kinase activity"/>
    <property type="evidence" value="ECO:0007669"/>
    <property type="project" value="UniProtKB-EC"/>
</dbReference>
<dbReference type="EMBL" id="CP059319">
    <property type="protein sequence ID" value="QTH24180.1"/>
    <property type="molecule type" value="Genomic_DNA"/>
</dbReference>
<organism evidence="10 11">
    <name type="scientific">Rhizorhabdus wittichii</name>
    <dbReference type="NCBI Taxonomy" id="160791"/>
    <lineage>
        <taxon>Bacteria</taxon>
        <taxon>Pseudomonadati</taxon>
        <taxon>Pseudomonadota</taxon>
        <taxon>Alphaproteobacteria</taxon>
        <taxon>Sphingomonadales</taxon>
        <taxon>Sphingomonadaceae</taxon>
        <taxon>Rhizorhabdus</taxon>
    </lineage>
</organism>
<evidence type="ECO:0000256" key="8">
    <source>
        <dbReference type="SAM" id="Phobius"/>
    </source>
</evidence>
<dbReference type="InterPro" id="IPR011495">
    <property type="entry name" value="Sig_transdc_His_kin_sub2_dim/P"/>
</dbReference>
<evidence type="ECO:0000256" key="7">
    <source>
        <dbReference type="ARBA" id="ARBA00022840"/>
    </source>
</evidence>
<dbReference type="InterPro" id="IPR003660">
    <property type="entry name" value="HAMP_dom"/>
</dbReference>
<dbReference type="Pfam" id="PF07568">
    <property type="entry name" value="HisKA_2"/>
    <property type="match status" value="1"/>
</dbReference>
<keyword evidence="7" id="KW-0067">ATP-binding</keyword>
<comment type="catalytic activity">
    <reaction evidence="1">
        <text>ATP + protein L-histidine = ADP + protein N-phospho-L-histidine.</text>
        <dbReference type="EC" id="2.7.13.3"/>
    </reaction>
</comment>
<evidence type="ECO:0000256" key="2">
    <source>
        <dbReference type="ARBA" id="ARBA00012438"/>
    </source>
</evidence>
<keyword evidence="6 10" id="KW-0418">Kinase</keyword>
<name>A0A975HG77_9SPHN</name>
<dbReference type="RefSeq" id="WP_030090108.1">
    <property type="nucleotide sequence ID" value="NZ_CP059319.1"/>
</dbReference>
<keyword evidence="8" id="KW-0812">Transmembrane</keyword>
<evidence type="ECO:0000256" key="1">
    <source>
        <dbReference type="ARBA" id="ARBA00000085"/>
    </source>
</evidence>
<evidence type="ECO:0000313" key="10">
    <source>
        <dbReference type="EMBL" id="QTH24180.1"/>
    </source>
</evidence>
<keyword evidence="8" id="KW-0472">Membrane</keyword>
<keyword evidence="5" id="KW-0547">Nucleotide-binding</keyword>
<evidence type="ECO:0000259" key="9">
    <source>
        <dbReference type="PROSITE" id="PS50885"/>
    </source>
</evidence>
<keyword evidence="4" id="KW-0808">Transferase</keyword>
<gene>
    <name evidence="10" type="ORF">HRJ34_12105</name>
</gene>
<dbReference type="EC" id="2.7.13.3" evidence="2"/>
<evidence type="ECO:0000256" key="3">
    <source>
        <dbReference type="ARBA" id="ARBA00022553"/>
    </source>
</evidence>
<sequence>MKQPAKLAFARLSTGTKMLLILSAAMLPLGFIALLTSLDMARSASAEQRMAVRTAMAFHATRVEMVIDRGLDAVRSPQASLEPASALCAAIARQARRDRSGRPPVAIFDGGRRRICQSHGAPIERIAPVDQGVDHVWLDLQRHSFRFTAARRDGLLFEADIPLDDIRLAVSSGGGLPLNRMILRQGSVDVVLVDHGETAENDLLRLSQPLAGGQLALIAEYRLAPSRARTMLVVLLPLLMWAAAAFTGWLIVNRLLLRPLSQLKQSIDNWKGGHSSLHLPRLTTPSQEIRDLAESFAAVAARIHDHELELEEGLARQTRLTREVHHRVKNNLQVVSSLINLHARGAEGAVADAYGAIQRRVDALAVVHRNHYAELEENEGVSVRALAGELATSLRASAPAAATGMPIALNLIDAHVTQDIAVPTAFFITEVVELLMHCNPQGSVLISLEATDRPGRANLRIETVGMAEGALDDYPGIGRFERVVTGIARQFRAPLSQDLQTGRFEVEIGVQP</sequence>
<dbReference type="GO" id="GO:0005524">
    <property type="term" value="F:ATP binding"/>
    <property type="evidence" value="ECO:0007669"/>
    <property type="project" value="UniProtKB-KW"/>
</dbReference>
<keyword evidence="8" id="KW-1133">Transmembrane helix</keyword>
<dbReference type="Gene3D" id="3.30.450.20">
    <property type="entry name" value="PAS domain"/>
    <property type="match status" value="1"/>
</dbReference>
<dbReference type="GO" id="GO:0007165">
    <property type="term" value="P:signal transduction"/>
    <property type="evidence" value="ECO:0007669"/>
    <property type="project" value="InterPro"/>
</dbReference>
<dbReference type="PROSITE" id="PS50885">
    <property type="entry name" value="HAMP"/>
    <property type="match status" value="1"/>
</dbReference>